<evidence type="ECO:0000313" key="1">
    <source>
        <dbReference type="EMBL" id="ADU48938.1"/>
    </source>
</evidence>
<keyword evidence="2" id="KW-1185">Reference proteome</keyword>
<dbReference type="HOGENOM" id="CLU_120382_0_0_11"/>
<organism evidence="1 2">
    <name type="scientific">Intrasporangium calvum (strain ATCC 23552 / DSM 43043 / JCM 3097 / NBRC 12989 / NCIMB 10167 / NRRL B-3866 / 7 KIP)</name>
    <dbReference type="NCBI Taxonomy" id="710696"/>
    <lineage>
        <taxon>Bacteria</taxon>
        <taxon>Bacillati</taxon>
        <taxon>Actinomycetota</taxon>
        <taxon>Actinomycetes</taxon>
        <taxon>Micrococcales</taxon>
        <taxon>Intrasporangiaceae</taxon>
        <taxon>Intrasporangium</taxon>
    </lineage>
</organism>
<dbReference type="RefSeq" id="WP_013493252.1">
    <property type="nucleotide sequence ID" value="NC_014830.1"/>
</dbReference>
<evidence type="ECO:0000313" key="2">
    <source>
        <dbReference type="Proteomes" id="UP000008914"/>
    </source>
</evidence>
<dbReference type="eggNOG" id="ENOG5032ZDS">
    <property type="taxonomic scope" value="Bacteria"/>
</dbReference>
<dbReference type="AlphaFoldDB" id="E6S6E9"/>
<accession>E6S6E9</accession>
<dbReference type="KEGG" id="ica:Intca_2431"/>
<dbReference type="STRING" id="710696.Intca_2431"/>
<sequence>MSTAVSDALLDETRRTEAVSALTQVIDAEVADKSGLGGAAVKAGYAAAKKLGGDFVPSATDRLLPQFAAALDPLWATKGDTPFAAHLESRSEQAADALLAVTDAKADATSHTAAKKVYGALRGKAKEQVVAALPRLGATVERLVQG</sequence>
<name>E6S6E9_INTC7</name>
<dbReference type="InterPro" id="IPR054211">
    <property type="entry name" value="DUF6918"/>
</dbReference>
<dbReference type="EMBL" id="CP002343">
    <property type="protein sequence ID" value="ADU48938.1"/>
    <property type="molecule type" value="Genomic_DNA"/>
</dbReference>
<dbReference type="Pfam" id="PF21893">
    <property type="entry name" value="DUF6918"/>
    <property type="match status" value="1"/>
</dbReference>
<dbReference type="Proteomes" id="UP000008914">
    <property type="component" value="Chromosome"/>
</dbReference>
<reference evidence="1 2" key="1">
    <citation type="journal article" date="2010" name="Stand. Genomic Sci.">
        <title>Complete genome sequence of Intrasporangium calvum type strain (7 KIP).</title>
        <authorList>
            <person name="Del Rio T.G."/>
            <person name="Chertkov O."/>
            <person name="Yasawong M."/>
            <person name="Lucas S."/>
            <person name="Deshpande S."/>
            <person name="Cheng J.F."/>
            <person name="Detter C."/>
            <person name="Tapia R."/>
            <person name="Han C."/>
            <person name="Goodwin L."/>
            <person name="Pitluck S."/>
            <person name="Liolios K."/>
            <person name="Ivanova N."/>
            <person name="Mavromatis K."/>
            <person name="Pati A."/>
            <person name="Chen A."/>
            <person name="Palaniappan K."/>
            <person name="Land M."/>
            <person name="Hauser L."/>
            <person name="Chang Y.J."/>
            <person name="Jeffries C.D."/>
            <person name="Rohde M."/>
            <person name="Pukall R."/>
            <person name="Sikorski J."/>
            <person name="Goker M."/>
            <person name="Woyke T."/>
            <person name="Bristow J."/>
            <person name="Eisen J.A."/>
            <person name="Markowitz V."/>
            <person name="Hugenholtz P."/>
            <person name="Kyrpides N.C."/>
            <person name="Klenk H.P."/>
            <person name="Lapidus A."/>
        </authorList>
    </citation>
    <scope>NUCLEOTIDE SEQUENCE [LARGE SCALE GENOMIC DNA]</scope>
    <source>
        <strain evidence="2">ATCC 23552 / DSM 43043 / JCM 3097 / NBRC 12989 / 7 KIP</strain>
    </source>
</reference>
<gene>
    <name evidence="1" type="ordered locus">Intca_2431</name>
</gene>
<protein>
    <submittedName>
        <fullName evidence="1">Uncharacterized protein</fullName>
    </submittedName>
</protein>
<proteinExistence type="predicted"/>